<evidence type="ECO:0000313" key="2">
    <source>
        <dbReference type="EMBL" id="CAF1355185.1"/>
    </source>
</evidence>
<evidence type="ECO:0000256" key="1">
    <source>
        <dbReference type="SAM" id="MobiDB-lite"/>
    </source>
</evidence>
<accession>A0A818S6U7</accession>
<dbReference type="OrthoDB" id="10094878at2759"/>
<evidence type="ECO:0000313" key="4">
    <source>
        <dbReference type="EMBL" id="CAF3575695.1"/>
    </source>
</evidence>
<feature type="compositionally biased region" description="Low complexity" evidence="1">
    <location>
        <begin position="12"/>
        <end position="24"/>
    </location>
</feature>
<reference evidence="5" key="1">
    <citation type="submission" date="2021-02" db="EMBL/GenBank/DDBJ databases">
        <authorList>
            <person name="Nowell W R."/>
        </authorList>
    </citation>
    <scope>NUCLEOTIDE SEQUENCE</scope>
</reference>
<gene>
    <name evidence="3" type="ORF">JYZ213_LOCUS41020</name>
    <name evidence="5" type="ORF">OKA104_LOCUS10274</name>
    <name evidence="4" type="ORF">OXD698_LOCUS5142</name>
    <name evidence="2" type="ORF">VCS650_LOCUS33993</name>
</gene>
<evidence type="ECO:0000313" key="5">
    <source>
        <dbReference type="EMBL" id="CAF3668686.1"/>
    </source>
</evidence>
<comment type="caution">
    <text evidence="5">The sequence shown here is derived from an EMBL/GenBank/DDBJ whole genome shotgun (WGS) entry which is preliminary data.</text>
</comment>
<dbReference type="Proteomes" id="UP000663845">
    <property type="component" value="Unassembled WGS sequence"/>
</dbReference>
<feature type="compositionally biased region" description="Polar residues" evidence="1">
    <location>
        <begin position="52"/>
        <end position="70"/>
    </location>
</feature>
<evidence type="ECO:0000313" key="3">
    <source>
        <dbReference type="EMBL" id="CAF1456866.1"/>
    </source>
</evidence>
<protein>
    <submittedName>
        <fullName evidence="5">Uncharacterized protein</fullName>
    </submittedName>
</protein>
<dbReference type="Proteomes" id="UP000663881">
    <property type="component" value="Unassembled WGS sequence"/>
</dbReference>
<dbReference type="EMBL" id="CAJNOG010001594">
    <property type="protein sequence ID" value="CAF1456866.1"/>
    <property type="molecule type" value="Genomic_DNA"/>
</dbReference>
<dbReference type="Proteomes" id="UP000663844">
    <property type="component" value="Unassembled WGS sequence"/>
</dbReference>
<name>A0A818S6U7_9BILA</name>
<evidence type="ECO:0000313" key="6">
    <source>
        <dbReference type="Proteomes" id="UP000663881"/>
    </source>
</evidence>
<proteinExistence type="predicted"/>
<sequence>MPISSKRNDGNQQTIYYHQRQQQQPTNEYDEYVHYPSYSNSNYDYREEPEQSRQYYDTRASNNSTAIYRT</sequence>
<organism evidence="5 6">
    <name type="scientific">Adineta steineri</name>
    <dbReference type="NCBI Taxonomy" id="433720"/>
    <lineage>
        <taxon>Eukaryota</taxon>
        <taxon>Metazoa</taxon>
        <taxon>Spiralia</taxon>
        <taxon>Gnathifera</taxon>
        <taxon>Rotifera</taxon>
        <taxon>Eurotatoria</taxon>
        <taxon>Bdelloidea</taxon>
        <taxon>Adinetida</taxon>
        <taxon>Adinetidae</taxon>
        <taxon>Adineta</taxon>
    </lineage>
</organism>
<dbReference type="AlphaFoldDB" id="A0A818S6U7"/>
<dbReference type="EMBL" id="CAJOAZ010000205">
    <property type="protein sequence ID" value="CAF3575695.1"/>
    <property type="molecule type" value="Genomic_DNA"/>
</dbReference>
<dbReference type="Proteomes" id="UP000663891">
    <property type="component" value="Unassembled WGS sequence"/>
</dbReference>
<dbReference type="EMBL" id="CAJOAY010000452">
    <property type="protein sequence ID" value="CAF3668686.1"/>
    <property type="molecule type" value="Genomic_DNA"/>
</dbReference>
<dbReference type="EMBL" id="CAJNON010000689">
    <property type="protein sequence ID" value="CAF1355185.1"/>
    <property type="molecule type" value="Genomic_DNA"/>
</dbReference>
<feature type="region of interest" description="Disordered" evidence="1">
    <location>
        <begin position="1"/>
        <end position="70"/>
    </location>
</feature>